<comment type="catalytic activity">
    <reaction evidence="8 9">
        <text>heme b + (2E,6E)-farnesyl diphosphate + H2O = Fe(II)-heme o + diphosphate</text>
        <dbReference type="Rhea" id="RHEA:28070"/>
        <dbReference type="ChEBI" id="CHEBI:15377"/>
        <dbReference type="ChEBI" id="CHEBI:33019"/>
        <dbReference type="ChEBI" id="CHEBI:60344"/>
        <dbReference type="ChEBI" id="CHEBI:60530"/>
        <dbReference type="ChEBI" id="CHEBI:175763"/>
        <dbReference type="EC" id="2.5.1.141"/>
    </reaction>
</comment>
<feature type="transmembrane region" description="Helical" evidence="9">
    <location>
        <begin position="94"/>
        <end position="118"/>
    </location>
</feature>
<evidence type="ECO:0000256" key="1">
    <source>
        <dbReference type="ARBA" id="ARBA00004141"/>
    </source>
</evidence>
<dbReference type="KEGG" id="ise:JBKA6_0601"/>
<evidence type="ECO:0000256" key="2">
    <source>
        <dbReference type="ARBA" id="ARBA00022475"/>
    </source>
</evidence>
<dbReference type="EC" id="2.5.1.141" evidence="9"/>
<feature type="transmembrane region" description="Helical" evidence="9">
    <location>
        <begin position="27"/>
        <end position="47"/>
    </location>
</feature>
<comment type="subcellular location">
    <subcellularLocation>
        <location evidence="9">Cell membrane</location>
        <topology evidence="9">Multi-pass membrane protein</topology>
    </subcellularLocation>
    <subcellularLocation>
        <location evidence="1">Membrane</location>
        <topology evidence="1">Multi-pass membrane protein</topology>
    </subcellularLocation>
</comment>
<feature type="transmembrane region" description="Helical" evidence="9">
    <location>
        <begin position="323"/>
        <end position="340"/>
    </location>
</feature>
<keyword evidence="7 9" id="KW-0472">Membrane</keyword>
<feature type="transmembrane region" description="Helical" evidence="9">
    <location>
        <begin position="289"/>
        <end position="311"/>
    </location>
</feature>
<evidence type="ECO:0000256" key="5">
    <source>
        <dbReference type="ARBA" id="ARBA00022989"/>
    </source>
</evidence>
<feature type="transmembrane region" description="Helical" evidence="9">
    <location>
        <begin position="68"/>
        <end position="88"/>
    </location>
</feature>
<organism evidence="10 11">
    <name type="scientific">Ichthyobacterium seriolicida</name>
    <dbReference type="NCBI Taxonomy" id="242600"/>
    <lineage>
        <taxon>Bacteria</taxon>
        <taxon>Pseudomonadati</taxon>
        <taxon>Bacteroidota</taxon>
        <taxon>Flavobacteriia</taxon>
        <taxon>Flavobacteriales</taxon>
        <taxon>Ichthyobacteriaceae</taxon>
        <taxon>Ichthyobacterium</taxon>
    </lineage>
</organism>
<dbReference type="Pfam" id="PF01040">
    <property type="entry name" value="UbiA"/>
    <property type="match status" value="1"/>
</dbReference>
<dbReference type="PANTHER" id="PTHR43448:SF2">
    <property type="entry name" value="PROTOHEME IX FARNESYLTRANSFERASE, MITOCHONDRIAL"/>
    <property type="match status" value="1"/>
</dbReference>
<evidence type="ECO:0000256" key="9">
    <source>
        <dbReference type="HAMAP-Rule" id="MF_00154"/>
    </source>
</evidence>
<evidence type="ECO:0000256" key="6">
    <source>
        <dbReference type="ARBA" id="ARBA00023133"/>
    </source>
</evidence>
<dbReference type="InterPro" id="IPR044878">
    <property type="entry name" value="UbiA_sf"/>
</dbReference>
<keyword evidence="11" id="KW-1185">Reference proteome</keyword>
<dbReference type="HAMAP" id="MF_00154">
    <property type="entry name" value="CyoE_CtaB"/>
    <property type="match status" value="1"/>
</dbReference>
<evidence type="ECO:0000256" key="7">
    <source>
        <dbReference type="ARBA" id="ARBA00023136"/>
    </source>
</evidence>
<feature type="transmembrane region" description="Helical" evidence="9">
    <location>
        <begin position="260"/>
        <end position="277"/>
    </location>
</feature>
<evidence type="ECO:0000313" key="10">
    <source>
        <dbReference type="EMBL" id="BAV94614.1"/>
    </source>
</evidence>
<sequence length="345" mass="38690">MHFFIFISKLKKLPAKMRKKYPLVHKFYKNYLLFPNIFFTFADGMFTKIQSALSVRAFSVSFSELKELTKFGLSLSVVFSSVCSYILASTTIDWYGLLKLILGGYLVVGSSNIFNQIIERDLDKLMNRTKNRPLPSGRISVDKSLFIGFSFISIGLCLLYSLNAKAAIFSGLSSILYVFAYTPLKSVTPLSVFIGAFPGAMPAALGWVASTNSFGVEAGFLFAFQFIWQFPHFWAVAILLHEDYKRSGFKLLPSKEKDGVVMSLIFLYTLCLIPISVFPVMDVFNSLKISYVSATIIALSGVGFLSFSIRLIDRKDDSSARNLMFAGLIYLPLVQLVYVINNLMK</sequence>
<accession>A0A1J1E5M5</accession>
<proteinExistence type="inferred from homology"/>
<keyword evidence="6 9" id="KW-0350">Heme biosynthesis</keyword>
<keyword evidence="2 9" id="KW-1003">Cell membrane</keyword>
<dbReference type="GO" id="GO:0006784">
    <property type="term" value="P:heme A biosynthetic process"/>
    <property type="evidence" value="ECO:0007669"/>
    <property type="project" value="TreeGrafter"/>
</dbReference>
<keyword evidence="4 9" id="KW-0812">Transmembrane</keyword>
<dbReference type="CDD" id="cd13957">
    <property type="entry name" value="PT_UbiA_Cox10"/>
    <property type="match status" value="1"/>
</dbReference>
<keyword evidence="5 9" id="KW-1133">Transmembrane helix</keyword>
<evidence type="ECO:0000256" key="4">
    <source>
        <dbReference type="ARBA" id="ARBA00022692"/>
    </source>
</evidence>
<dbReference type="InterPro" id="IPR030470">
    <property type="entry name" value="UbiA_prenylTrfase_CS"/>
</dbReference>
<feature type="transmembrane region" description="Helical" evidence="9">
    <location>
        <begin position="221"/>
        <end position="240"/>
    </location>
</feature>
<dbReference type="PANTHER" id="PTHR43448">
    <property type="entry name" value="PROTOHEME IX FARNESYLTRANSFERASE, MITOCHONDRIAL"/>
    <property type="match status" value="1"/>
</dbReference>
<reference evidence="10 11" key="1">
    <citation type="submission" date="2014-03" db="EMBL/GenBank/DDBJ databases">
        <title>complete genome sequence of Flavobacteriaceae bacterium JBKA-6.</title>
        <authorList>
            <person name="Takano T."/>
            <person name="Nakamura Y."/>
            <person name="Takuma S."/>
            <person name="Yasuike M."/>
            <person name="Matsuyama T."/>
            <person name="Sakai T."/>
            <person name="Fujiwara A."/>
            <person name="Kimoto K."/>
            <person name="Fukuda Y."/>
            <person name="Kondo H."/>
            <person name="Hirono I."/>
            <person name="Nakayasu C."/>
        </authorList>
    </citation>
    <scope>NUCLEOTIDE SEQUENCE [LARGE SCALE GENOMIC DNA]</scope>
    <source>
        <strain evidence="10 11">JBKA-6</strain>
    </source>
</reference>
<comment type="function">
    <text evidence="9">Converts heme B (protoheme IX) to heme O by substitution of the vinyl group on carbon 2 of heme B porphyrin ring with a hydroxyethyl farnesyl side group.</text>
</comment>
<dbReference type="GO" id="GO:0048034">
    <property type="term" value="P:heme O biosynthetic process"/>
    <property type="evidence" value="ECO:0007669"/>
    <property type="project" value="UniProtKB-UniRule"/>
</dbReference>
<dbReference type="GO" id="GO:0008495">
    <property type="term" value="F:protoheme IX farnesyltransferase activity"/>
    <property type="evidence" value="ECO:0007669"/>
    <property type="project" value="UniProtKB-UniRule"/>
</dbReference>
<comment type="similarity">
    <text evidence="9">Belongs to the UbiA prenyltransferase family. Protoheme IX farnesyltransferase subfamily.</text>
</comment>
<dbReference type="AlphaFoldDB" id="A0A1J1E5M5"/>
<comment type="pathway">
    <text evidence="9">Porphyrin-containing compound metabolism; heme O biosynthesis; heme O from protoheme: step 1/1.</text>
</comment>
<dbReference type="GO" id="GO:0005886">
    <property type="term" value="C:plasma membrane"/>
    <property type="evidence" value="ECO:0007669"/>
    <property type="project" value="UniProtKB-SubCell"/>
</dbReference>
<dbReference type="InterPro" id="IPR000537">
    <property type="entry name" value="UbiA_prenyltransferase"/>
</dbReference>
<dbReference type="Proteomes" id="UP000243197">
    <property type="component" value="Chromosome"/>
</dbReference>
<feature type="transmembrane region" description="Helical" evidence="9">
    <location>
        <begin position="139"/>
        <end position="161"/>
    </location>
</feature>
<dbReference type="UniPathway" id="UPA00834">
    <property type="reaction ID" value="UER00712"/>
</dbReference>
<evidence type="ECO:0000256" key="3">
    <source>
        <dbReference type="ARBA" id="ARBA00022679"/>
    </source>
</evidence>
<gene>
    <name evidence="9" type="primary">ctaB</name>
    <name evidence="10" type="ORF">JBKA6_0601</name>
</gene>
<evidence type="ECO:0000256" key="8">
    <source>
        <dbReference type="ARBA" id="ARBA00047690"/>
    </source>
</evidence>
<protein>
    <recommendedName>
        <fullName evidence="9">Protoheme IX farnesyltransferase</fullName>
        <ecNumber evidence="9">2.5.1.141</ecNumber>
    </recommendedName>
    <alternativeName>
        <fullName evidence="9">Heme B farnesyltransferase</fullName>
    </alternativeName>
    <alternativeName>
        <fullName evidence="9">Heme O synthase</fullName>
    </alternativeName>
</protein>
<evidence type="ECO:0000313" key="11">
    <source>
        <dbReference type="Proteomes" id="UP000243197"/>
    </source>
</evidence>
<keyword evidence="3 9" id="KW-0808">Transferase</keyword>
<dbReference type="EMBL" id="AP014564">
    <property type="protein sequence ID" value="BAV94614.1"/>
    <property type="molecule type" value="Genomic_DNA"/>
</dbReference>
<dbReference type="Gene3D" id="1.10.357.140">
    <property type="entry name" value="UbiA prenyltransferase"/>
    <property type="match status" value="1"/>
</dbReference>
<dbReference type="PROSITE" id="PS00943">
    <property type="entry name" value="UBIA"/>
    <property type="match status" value="1"/>
</dbReference>
<dbReference type="InterPro" id="IPR006369">
    <property type="entry name" value="Protohaem_IX_farnesylTrfase"/>
</dbReference>
<dbReference type="NCBIfam" id="TIGR01473">
    <property type="entry name" value="cyoE_ctaB"/>
    <property type="match status" value="1"/>
</dbReference>
<name>A0A1J1E5M5_9FLAO</name>
<comment type="miscellaneous">
    <text evidence="9">Carbon 2 of the heme B porphyrin ring is defined according to the Fischer nomenclature.</text>
</comment>